<evidence type="ECO:0000256" key="2">
    <source>
        <dbReference type="ARBA" id="ARBA00006076"/>
    </source>
</evidence>
<gene>
    <name evidence="5" type="ORF">HPBE_LOCUS11324</name>
</gene>
<dbReference type="WBParaSite" id="HPBE_0001132501-mRNA-1">
    <property type="protein sequence ID" value="HPBE_0001132501-mRNA-1"/>
    <property type="gene ID" value="HPBE_0001132501"/>
</dbReference>
<name>A0A3P8CVE4_HELPZ</name>
<dbReference type="GO" id="GO:0045292">
    <property type="term" value="P:mRNA cis splicing, via spliceosome"/>
    <property type="evidence" value="ECO:0007669"/>
    <property type="project" value="TreeGrafter"/>
</dbReference>
<proteinExistence type="inferred from homology"/>
<evidence type="ECO:0000256" key="1">
    <source>
        <dbReference type="ARBA" id="ARBA00004123"/>
    </source>
</evidence>
<feature type="region of interest" description="Disordered" evidence="4">
    <location>
        <begin position="639"/>
        <end position="658"/>
    </location>
</feature>
<dbReference type="AlphaFoldDB" id="A0A3P8CVE4"/>
<evidence type="ECO:0000256" key="4">
    <source>
        <dbReference type="SAM" id="MobiDB-lite"/>
    </source>
</evidence>
<feature type="compositionally biased region" description="Basic and acidic residues" evidence="4">
    <location>
        <begin position="698"/>
        <end position="707"/>
    </location>
</feature>
<comment type="subcellular location">
    <subcellularLocation>
        <location evidence="1">Nucleus</location>
    </subcellularLocation>
</comment>
<feature type="region of interest" description="Disordered" evidence="4">
    <location>
        <begin position="476"/>
        <end position="531"/>
    </location>
</feature>
<dbReference type="Pfam" id="PF03343">
    <property type="entry name" value="SART-1"/>
    <property type="match status" value="1"/>
</dbReference>
<feature type="compositionally biased region" description="Basic and acidic residues" evidence="4">
    <location>
        <begin position="476"/>
        <end position="493"/>
    </location>
</feature>
<organism evidence="5">
    <name type="scientific">Heligmosomoides polygyrus</name>
    <name type="common">Parasitic roundworm</name>
    <dbReference type="NCBI Taxonomy" id="6339"/>
    <lineage>
        <taxon>Eukaryota</taxon>
        <taxon>Metazoa</taxon>
        <taxon>Ecdysozoa</taxon>
        <taxon>Nematoda</taxon>
        <taxon>Chromadorea</taxon>
        <taxon>Rhabditida</taxon>
        <taxon>Rhabditina</taxon>
        <taxon>Rhabditomorpha</taxon>
        <taxon>Strongyloidea</taxon>
        <taxon>Heligmosomidae</taxon>
        <taxon>Heligmosomoides</taxon>
    </lineage>
</organism>
<keyword evidence="6" id="KW-1185">Reference proteome</keyword>
<evidence type="ECO:0000313" key="6">
    <source>
        <dbReference type="Proteomes" id="UP000050761"/>
    </source>
</evidence>
<dbReference type="Proteomes" id="UP000050761">
    <property type="component" value="Unassembled WGS sequence"/>
</dbReference>
<dbReference type="InterPro" id="IPR005011">
    <property type="entry name" value="SNU66/SART1"/>
</dbReference>
<comment type="similarity">
    <text evidence="2">Belongs to the SNU66/SART1 family.</text>
</comment>
<reference evidence="7" key="2">
    <citation type="submission" date="2019-09" db="UniProtKB">
        <authorList>
            <consortium name="WormBaseParasite"/>
        </authorList>
    </citation>
    <scope>IDENTIFICATION</scope>
</reference>
<dbReference type="PANTHER" id="PTHR14152:SF5">
    <property type="entry name" value="U4_U6.U5 TRI-SNRNP-ASSOCIATED PROTEIN 1"/>
    <property type="match status" value="1"/>
</dbReference>
<evidence type="ECO:0000313" key="7">
    <source>
        <dbReference type="WBParaSite" id="HPBE_0001132501-mRNA-1"/>
    </source>
</evidence>
<feature type="region of interest" description="Disordered" evidence="4">
    <location>
        <begin position="687"/>
        <end position="707"/>
    </location>
</feature>
<dbReference type="GO" id="GO:0046540">
    <property type="term" value="C:U4/U6 x U5 tri-snRNP complex"/>
    <property type="evidence" value="ECO:0007669"/>
    <property type="project" value="TreeGrafter"/>
</dbReference>
<dbReference type="OrthoDB" id="5583at2759"/>
<sequence>MSLVTFASYVNRIVVLILFRSYAGVLAAIGFSLCQPWTSVFLTHVFLPSVSQMRESEDGSGEKLEIAKKKRQVYERVLIAKPIAESNSDDEDAANWVAKVRKQEEERKRAEERVGGQSCFIASRCIAFPNKYTGGLVVGHSKEAFAGMSDQILVLEDKGVLDEGEEVLINPNLIENERYARNVELKKRKELQKGFDDVDEFGNPKSYGVLTKYDEELEGMQREKFRLDERGGYDLGKDEMYVKLAGKTLVSMEMQKYNIGSEFYTKEEMTAFRKVKKSKKDKPSRKRKILKAEDLVPEEPADGKDLGSRSAFSCACFDFRRTVCFSEHLGICAPTLISKVAEEFGGADLGGVIVDDDAEVELASVMEKTRRLRQVVVKKEDDDVAQKVLEMVSSHDIKMEVDDDGTVAQNNELKDGSVTLDATMEYCRNIGEIPTYGLAGNRTDAIDVSEMKHEEEEDTAAIKKWKQTQIEKEIRRKERLMRKDAKNKGHDKPGTSNAIDSDDERHLEEAKEVAFSDEEGSDGEGKNEYENVLGKEADVTKGVGAMLKLAAQKGYLNDPETKKKTGQNLDHLRNQSKTQIDDIEDKYAKKLDRLGTTGRGPIMPFVEKKDYRPEVNIHYVDEKGRVMDQKDAYRELSYKFHGRNPGKKQTEKRISRRDKKELLKQMNSSDTPLGTLSKQLKKQEQLQTPYLVLSGSGRSDHTSLKKE</sequence>
<reference evidence="5 6" key="1">
    <citation type="submission" date="2018-11" db="EMBL/GenBank/DDBJ databases">
        <authorList>
            <consortium name="Pathogen Informatics"/>
        </authorList>
    </citation>
    <scope>NUCLEOTIDE SEQUENCE [LARGE SCALE GENOMIC DNA]</scope>
</reference>
<feature type="compositionally biased region" description="Basic and acidic residues" evidence="4">
    <location>
        <begin position="503"/>
        <end position="514"/>
    </location>
</feature>
<protein>
    <submittedName>
        <fullName evidence="7">SART-1 family protein</fullName>
    </submittedName>
</protein>
<dbReference type="PANTHER" id="PTHR14152">
    <property type="entry name" value="SQUAMOUS CELL CARCINOMA ANTIGEN RECOGNISED BY CYTOTOXIC T LYMPHOCYTES"/>
    <property type="match status" value="1"/>
</dbReference>
<feature type="compositionally biased region" description="Basic and acidic residues" evidence="4">
    <location>
        <begin position="648"/>
        <end position="658"/>
    </location>
</feature>
<dbReference type="EMBL" id="UZAH01027060">
    <property type="protein sequence ID" value="VDO88195.1"/>
    <property type="molecule type" value="Genomic_DNA"/>
</dbReference>
<accession>A0A3P8CVE4</accession>
<feature type="region of interest" description="Disordered" evidence="4">
    <location>
        <begin position="558"/>
        <end position="581"/>
    </location>
</feature>
<evidence type="ECO:0000313" key="5">
    <source>
        <dbReference type="EMBL" id="VDO88195.1"/>
    </source>
</evidence>
<evidence type="ECO:0000256" key="3">
    <source>
        <dbReference type="ARBA" id="ARBA00023242"/>
    </source>
</evidence>
<keyword evidence="3" id="KW-0539">Nucleus</keyword>
<dbReference type="GO" id="GO:0000481">
    <property type="term" value="P:maturation of 5S rRNA"/>
    <property type="evidence" value="ECO:0007669"/>
    <property type="project" value="TreeGrafter"/>
</dbReference>